<dbReference type="AlphaFoldDB" id="A0A4Q7MJG1"/>
<organism evidence="2 3">
    <name type="scientific">Agromyces ramosus</name>
    <dbReference type="NCBI Taxonomy" id="33879"/>
    <lineage>
        <taxon>Bacteria</taxon>
        <taxon>Bacillati</taxon>
        <taxon>Actinomycetota</taxon>
        <taxon>Actinomycetes</taxon>
        <taxon>Micrococcales</taxon>
        <taxon>Microbacteriaceae</taxon>
        <taxon>Agromyces</taxon>
    </lineage>
</organism>
<name>A0A4Q7MJG1_9MICO</name>
<comment type="caution">
    <text evidence="2">The sequence shown here is derived from an EMBL/GenBank/DDBJ whole genome shotgun (WGS) entry which is preliminary data.</text>
</comment>
<dbReference type="SUPFAM" id="SSF46785">
    <property type="entry name" value="Winged helix' DNA-binding domain"/>
    <property type="match status" value="1"/>
</dbReference>
<dbReference type="InterPro" id="IPR011991">
    <property type="entry name" value="ArsR-like_HTH"/>
</dbReference>
<dbReference type="EMBL" id="SGWY01000001">
    <property type="protein sequence ID" value="RZS68364.1"/>
    <property type="molecule type" value="Genomic_DNA"/>
</dbReference>
<accession>A0A4Q7MJG1</accession>
<dbReference type="InterPro" id="IPR001845">
    <property type="entry name" value="HTH_ArsR_DNA-bd_dom"/>
</dbReference>
<proteinExistence type="predicted"/>
<keyword evidence="3" id="KW-1185">Reference proteome</keyword>
<dbReference type="OrthoDB" id="9806976at2"/>
<dbReference type="InterPro" id="IPR036388">
    <property type="entry name" value="WH-like_DNA-bd_sf"/>
</dbReference>
<evidence type="ECO:0000313" key="3">
    <source>
        <dbReference type="Proteomes" id="UP000293289"/>
    </source>
</evidence>
<dbReference type="SMART" id="SM00418">
    <property type="entry name" value="HTH_ARSR"/>
    <property type="match status" value="1"/>
</dbReference>
<dbReference type="PANTHER" id="PTHR38600:SF2">
    <property type="entry name" value="SLL0088 PROTEIN"/>
    <property type="match status" value="1"/>
</dbReference>
<dbReference type="PROSITE" id="PS50987">
    <property type="entry name" value="HTH_ARSR_2"/>
    <property type="match status" value="1"/>
</dbReference>
<dbReference type="RefSeq" id="WP_130351689.1">
    <property type="nucleotide sequence ID" value="NZ_SGWY01000001.1"/>
</dbReference>
<evidence type="ECO:0000313" key="2">
    <source>
        <dbReference type="EMBL" id="RZS68364.1"/>
    </source>
</evidence>
<evidence type="ECO:0000259" key="1">
    <source>
        <dbReference type="PROSITE" id="PS50987"/>
    </source>
</evidence>
<dbReference type="NCBIfam" id="NF033788">
    <property type="entry name" value="HTH_metalloreg"/>
    <property type="match status" value="1"/>
</dbReference>
<dbReference type="GO" id="GO:0003700">
    <property type="term" value="F:DNA-binding transcription factor activity"/>
    <property type="evidence" value="ECO:0007669"/>
    <property type="project" value="InterPro"/>
</dbReference>
<feature type="domain" description="HTH arsR-type" evidence="1">
    <location>
        <begin position="1"/>
        <end position="93"/>
    </location>
</feature>
<dbReference type="CDD" id="cd00090">
    <property type="entry name" value="HTH_ARSR"/>
    <property type="match status" value="1"/>
</dbReference>
<protein>
    <submittedName>
        <fullName evidence="2">ArsR family transcriptional regulator</fullName>
    </submittedName>
</protein>
<dbReference type="PRINTS" id="PR00778">
    <property type="entry name" value="HTHARSR"/>
</dbReference>
<dbReference type="Gene3D" id="1.10.10.10">
    <property type="entry name" value="Winged helix-like DNA-binding domain superfamily/Winged helix DNA-binding domain"/>
    <property type="match status" value="1"/>
</dbReference>
<dbReference type="Proteomes" id="UP000293289">
    <property type="component" value="Unassembled WGS sequence"/>
</dbReference>
<gene>
    <name evidence="2" type="ORF">EV187_0793</name>
</gene>
<dbReference type="Pfam" id="PF12840">
    <property type="entry name" value="HTH_20"/>
    <property type="match status" value="1"/>
</dbReference>
<dbReference type="PANTHER" id="PTHR38600">
    <property type="entry name" value="TRANSCRIPTIONAL REGULATORY PROTEIN"/>
    <property type="match status" value="1"/>
</dbReference>
<reference evidence="2 3" key="1">
    <citation type="submission" date="2019-02" db="EMBL/GenBank/DDBJ databases">
        <title>Genomic Encyclopedia of Type Strains, Phase IV (KMG-IV): sequencing the most valuable type-strain genomes for metagenomic binning, comparative biology and taxonomic classification.</title>
        <authorList>
            <person name="Goeker M."/>
        </authorList>
    </citation>
    <scope>NUCLEOTIDE SEQUENCE [LARGE SCALE GENOMIC DNA]</scope>
    <source>
        <strain evidence="2 3">DSM 43045</strain>
    </source>
</reference>
<dbReference type="InterPro" id="IPR036390">
    <property type="entry name" value="WH_DNA-bd_sf"/>
</dbReference>
<sequence length="122" mass="13611">MTTDALSRTFQALADPTRRSILARLAEVGEASVAELAAPFDLTQRAISKHVGVLEEAGLVARSRDAQRRPSRLRVEPLTEVDRWLDGYRGIWDERFAALREELARDEIANHAEDATDEGKTP</sequence>